<gene>
    <name evidence="2" type="primary">hpsO</name>
    <name evidence="2" type="ORF">P3W85_13950</name>
</gene>
<dbReference type="InterPro" id="IPR020904">
    <property type="entry name" value="Sc_DH/Rdtase_CS"/>
</dbReference>
<dbReference type="PROSITE" id="PS00061">
    <property type="entry name" value="ADH_SHORT"/>
    <property type="match status" value="1"/>
</dbReference>
<comment type="caution">
    <text evidence="2">The sequence shown here is derived from an EMBL/GenBank/DDBJ whole genome shotgun (WGS) entry which is preliminary data.</text>
</comment>
<name>A0ABT6AN50_9BURK</name>
<protein>
    <submittedName>
        <fullName evidence="2">(S)-sulfopropanediol 2-dehydrogenase HpsO</fullName>
    </submittedName>
</protein>
<dbReference type="PANTHER" id="PTHR42879:SF2">
    <property type="entry name" value="3-OXOACYL-[ACYL-CARRIER-PROTEIN] REDUCTASE FABG"/>
    <property type="match status" value="1"/>
</dbReference>
<sequence length="265" mass="27428">MPYPTITSAALPPGLVPDLRGRQALVTGGSSGIGEAIATALGLAGARVVLTARRQGQLDEAAARLDALGITAETVAGDMSDLDALPALSEAILQRFGAIDILVNAAGMNLREPFGAVTPASWRLQLDTHVGAPFFLTQGLAPAMQARGWGRILNIASLQSHRAFANSAPYGAAKGAIVQLTRAMAEQWSPHGITCNAIGPGFFPTALTGPVFADTELAGYHAARTCMGRNGELKDLHGLAAFLASDMAAYITGQTFMVDGGYTAR</sequence>
<dbReference type="SUPFAM" id="SSF51735">
    <property type="entry name" value="NAD(P)-binding Rossmann-fold domains"/>
    <property type="match status" value="1"/>
</dbReference>
<dbReference type="EMBL" id="JARJLM010000240">
    <property type="protein sequence ID" value="MDF3834049.1"/>
    <property type="molecule type" value="Genomic_DNA"/>
</dbReference>
<evidence type="ECO:0000313" key="3">
    <source>
        <dbReference type="Proteomes" id="UP001216674"/>
    </source>
</evidence>
<accession>A0ABT6AN50</accession>
<evidence type="ECO:0000256" key="1">
    <source>
        <dbReference type="ARBA" id="ARBA00006484"/>
    </source>
</evidence>
<comment type="similarity">
    <text evidence="1">Belongs to the short-chain dehydrogenases/reductases (SDR) family.</text>
</comment>
<proteinExistence type="inferred from homology"/>
<dbReference type="InterPro" id="IPR050259">
    <property type="entry name" value="SDR"/>
</dbReference>
<dbReference type="InterPro" id="IPR036291">
    <property type="entry name" value="NAD(P)-bd_dom_sf"/>
</dbReference>
<dbReference type="PRINTS" id="PR00080">
    <property type="entry name" value="SDRFAMILY"/>
</dbReference>
<reference evidence="2 3" key="1">
    <citation type="submission" date="2023-03" db="EMBL/GenBank/DDBJ databases">
        <title>Draft assemblies of triclosan tolerant bacteria isolated from returned activated sludge.</title>
        <authorList>
            <person name="Van Hamelsveld S."/>
        </authorList>
    </citation>
    <scope>NUCLEOTIDE SEQUENCE [LARGE SCALE GENOMIC DNA]</scope>
    <source>
        <strain evidence="2 3">GW210010_S58</strain>
    </source>
</reference>
<evidence type="ECO:0000313" key="2">
    <source>
        <dbReference type="EMBL" id="MDF3834049.1"/>
    </source>
</evidence>
<dbReference type="Gene3D" id="3.40.50.720">
    <property type="entry name" value="NAD(P)-binding Rossmann-like Domain"/>
    <property type="match status" value="1"/>
</dbReference>
<dbReference type="PANTHER" id="PTHR42879">
    <property type="entry name" value="3-OXOACYL-(ACYL-CARRIER-PROTEIN) REDUCTASE"/>
    <property type="match status" value="1"/>
</dbReference>
<dbReference type="RefSeq" id="WP_276265213.1">
    <property type="nucleotide sequence ID" value="NZ_JARJLM010000240.1"/>
</dbReference>
<organism evidence="2 3">
    <name type="scientific">Cupriavidus basilensis</name>
    <dbReference type="NCBI Taxonomy" id="68895"/>
    <lineage>
        <taxon>Bacteria</taxon>
        <taxon>Pseudomonadati</taxon>
        <taxon>Pseudomonadota</taxon>
        <taxon>Betaproteobacteria</taxon>
        <taxon>Burkholderiales</taxon>
        <taxon>Burkholderiaceae</taxon>
        <taxon>Cupriavidus</taxon>
    </lineage>
</organism>
<dbReference type="Proteomes" id="UP001216674">
    <property type="component" value="Unassembled WGS sequence"/>
</dbReference>
<dbReference type="PRINTS" id="PR00081">
    <property type="entry name" value="GDHRDH"/>
</dbReference>
<keyword evidence="3" id="KW-1185">Reference proteome</keyword>
<dbReference type="InterPro" id="IPR002347">
    <property type="entry name" value="SDR_fam"/>
</dbReference>
<dbReference type="Pfam" id="PF13561">
    <property type="entry name" value="adh_short_C2"/>
    <property type="match status" value="1"/>
</dbReference>